<dbReference type="InterPro" id="IPR052517">
    <property type="entry name" value="GlcG_carb_metab_protein"/>
</dbReference>
<reference evidence="1 2" key="1">
    <citation type="submission" date="2019-07" db="EMBL/GenBank/DDBJ databases">
        <title>Flavobacterium sp. nov., isolated from glacier ice.</title>
        <authorList>
            <person name="Liu Q."/>
            <person name="Xin Y.-H."/>
        </authorList>
    </citation>
    <scope>NUCLEOTIDE SEQUENCE [LARGE SCALE GENOMIC DNA]</scope>
    <source>
        <strain evidence="1 2">ZT4R6</strain>
    </source>
</reference>
<name>A0A552VAQ0_9FLAO</name>
<dbReference type="Proteomes" id="UP000320643">
    <property type="component" value="Unassembled WGS sequence"/>
</dbReference>
<dbReference type="Gene3D" id="3.30.450.150">
    <property type="entry name" value="Haem-degrading domain"/>
    <property type="match status" value="1"/>
</dbReference>
<dbReference type="EMBL" id="VJVZ01000001">
    <property type="protein sequence ID" value="TRW27558.1"/>
    <property type="molecule type" value="Genomic_DNA"/>
</dbReference>
<proteinExistence type="predicted"/>
<sequence>METTHKQAFKSLGQAIDKANQIGVNANITVLDTAGHIKAFIRMDEAFIGSIDIAMGKAKTAMLFRMNSEAVGEFLNPENKTYGMVNTSGGLVGFKGGMPVKSANGIIAYIGVSGGSPDQDFEIATAGSEIQ</sequence>
<dbReference type="SUPFAM" id="SSF143744">
    <property type="entry name" value="GlcG-like"/>
    <property type="match status" value="1"/>
</dbReference>
<evidence type="ECO:0000313" key="2">
    <source>
        <dbReference type="Proteomes" id="UP000320643"/>
    </source>
</evidence>
<dbReference type="PANTHER" id="PTHR34309:SF1">
    <property type="entry name" value="PROTEIN GLCG"/>
    <property type="match status" value="1"/>
</dbReference>
<gene>
    <name evidence="1" type="ORF">FMM05_02650</name>
</gene>
<keyword evidence="2" id="KW-1185">Reference proteome</keyword>
<comment type="caution">
    <text evidence="1">The sequence shown here is derived from an EMBL/GenBank/DDBJ whole genome shotgun (WGS) entry which is preliminary data.</text>
</comment>
<accession>A0A552VAQ0</accession>
<dbReference type="PANTHER" id="PTHR34309">
    <property type="entry name" value="SLR1406 PROTEIN"/>
    <property type="match status" value="1"/>
</dbReference>
<protein>
    <submittedName>
        <fullName evidence="1">Heme-binding protein</fullName>
    </submittedName>
</protein>
<organism evidence="1 2">
    <name type="scientific">Flavobacterium zepuense</name>
    <dbReference type="NCBI Taxonomy" id="2593302"/>
    <lineage>
        <taxon>Bacteria</taxon>
        <taxon>Pseudomonadati</taxon>
        <taxon>Bacteroidota</taxon>
        <taxon>Flavobacteriia</taxon>
        <taxon>Flavobacteriales</taxon>
        <taxon>Flavobacteriaceae</taxon>
        <taxon>Flavobacterium</taxon>
    </lineage>
</organism>
<dbReference type="Pfam" id="PF03928">
    <property type="entry name" value="HbpS-like"/>
    <property type="match status" value="1"/>
</dbReference>
<evidence type="ECO:0000313" key="1">
    <source>
        <dbReference type="EMBL" id="TRW27558.1"/>
    </source>
</evidence>
<dbReference type="InterPro" id="IPR038084">
    <property type="entry name" value="PduO/GlcC-like_sf"/>
</dbReference>
<dbReference type="OrthoDB" id="9778896at2"/>
<dbReference type="AlphaFoldDB" id="A0A552VAQ0"/>
<dbReference type="RefSeq" id="WP_143371786.1">
    <property type="nucleotide sequence ID" value="NZ_VJVZ01000001.1"/>
</dbReference>
<dbReference type="InterPro" id="IPR005624">
    <property type="entry name" value="PduO/GlcC-like"/>
</dbReference>